<dbReference type="SMART" id="SM00355">
    <property type="entry name" value="ZnF_C2H2"/>
    <property type="match status" value="2"/>
</dbReference>
<dbReference type="InParanoid" id="W4KG95"/>
<feature type="domain" description="C2H2-type" evidence="1">
    <location>
        <begin position="244"/>
        <end position="269"/>
    </location>
</feature>
<protein>
    <recommendedName>
        <fullName evidence="1">C2H2-type domain-containing protein</fullName>
    </recommendedName>
</protein>
<dbReference type="EMBL" id="KI925456">
    <property type="protein sequence ID" value="ETW84878.1"/>
    <property type="molecule type" value="Genomic_DNA"/>
</dbReference>
<dbReference type="Gene3D" id="3.30.160.60">
    <property type="entry name" value="Classic Zinc Finger"/>
    <property type="match status" value="1"/>
</dbReference>
<keyword evidence="3" id="KW-1185">Reference proteome</keyword>
<dbReference type="RefSeq" id="XP_009544504.1">
    <property type="nucleotide sequence ID" value="XM_009546209.1"/>
</dbReference>
<organism evidence="2 3">
    <name type="scientific">Heterobasidion irregulare (strain TC 32-1)</name>
    <dbReference type="NCBI Taxonomy" id="747525"/>
    <lineage>
        <taxon>Eukaryota</taxon>
        <taxon>Fungi</taxon>
        <taxon>Dikarya</taxon>
        <taxon>Basidiomycota</taxon>
        <taxon>Agaricomycotina</taxon>
        <taxon>Agaricomycetes</taxon>
        <taxon>Russulales</taxon>
        <taxon>Bondarzewiaceae</taxon>
        <taxon>Heterobasidion</taxon>
        <taxon>Heterobasidion annosum species complex</taxon>
    </lineage>
</organism>
<dbReference type="KEGG" id="hir:HETIRDRAFT_311941"/>
<proteinExistence type="predicted"/>
<reference evidence="2 3" key="1">
    <citation type="journal article" date="2012" name="New Phytol.">
        <title>Insight into trade-off between wood decay and parasitism from the genome of a fungal forest pathogen.</title>
        <authorList>
            <person name="Olson A."/>
            <person name="Aerts A."/>
            <person name="Asiegbu F."/>
            <person name="Belbahri L."/>
            <person name="Bouzid O."/>
            <person name="Broberg A."/>
            <person name="Canback B."/>
            <person name="Coutinho P.M."/>
            <person name="Cullen D."/>
            <person name="Dalman K."/>
            <person name="Deflorio G."/>
            <person name="van Diepen L.T."/>
            <person name="Dunand C."/>
            <person name="Duplessis S."/>
            <person name="Durling M."/>
            <person name="Gonthier P."/>
            <person name="Grimwood J."/>
            <person name="Fossdal C.G."/>
            <person name="Hansson D."/>
            <person name="Henrissat B."/>
            <person name="Hietala A."/>
            <person name="Himmelstrand K."/>
            <person name="Hoffmeister D."/>
            <person name="Hogberg N."/>
            <person name="James T.Y."/>
            <person name="Karlsson M."/>
            <person name="Kohler A."/>
            <person name="Kues U."/>
            <person name="Lee Y.H."/>
            <person name="Lin Y.C."/>
            <person name="Lind M."/>
            <person name="Lindquist E."/>
            <person name="Lombard V."/>
            <person name="Lucas S."/>
            <person name="Lunden K."/>
            <person name="Morin E."/>
            <person name="Murat C."/>
            <person name="Park J."/>
            <person name="Raffaello T."/>
            <person name="Rouze P."/>
            <person name="Salamov A."/>
            <person name="Schmutz J."/>
            <person name="Solheim H."/>
            <person name="Stahlberg J."/>
            <person name="Velez H."/>
            <person name="de Vries R.P."/>
            <person name="Wiebenga A."/>
            <person name="Woodward S."/>
            <person name="Yakovlev I."/>
            <person name="Garbelotto M."/>
            <person name="Martin F."/>
            <person name="Grigoriev I.V."/>
            <person name="Stenlid J."/>
        </authorList>
    </citation>
    <scope>NUCLEOTIDE SEQUENCE [LARGE SCALE GENOMIC DNA]</scope>
    <source>
        <strain evidence="2 3">TC 32-1</strain>
    </source>
</reference>
<sequence length="302" mass="33372">MTYPYYAAYNTCGWEDGLSLLSQEQTTAAHMDASGPPAVYPSGYPTQQINALWYEPVLPTIEPEWAPHYPQLGYAMAGPPHVAHDDFYFPQQTLLAEESNHQVATIAYSTAYYHERLASPLYLPCNVVQPQYGAVHMSGGPVAGPSTTRATIGERIGARYTPYQQRPRLEVAVVGPGGIHEAPEGATLHQTTSISRKSARRNDTTNGLIPEAVQASGEGRTHPEVTRRAPRMDMRQTPYLSSDWNCHKCKGGFGRVHELKRHLNTAKAHVAASLTCDECKDSATFSRPDVLFAHKRTFHGWP</sequence>
<dbReference type="InterPro" id="IPR013087">
    <property type="entry name" value="Znf_C2H2_type"/>
</dbReference>
<dbReference type="HOGENOM" id="CLU_066263_0_0_1"/>
<evidence type="ECO:0000313" key="2">
    <source>
        <dbReference type="EMBL" id="ETW84878.1"/>
    </source>
</evidence>
<evidence type="ECO:0000313" key="3">
    <source>
        <dbReference type="Proteomes" id="UP000030671"/>
    </source>
</evidence>
<dbReference type="AlphaFoldDB" id="W4KG95"/>
<dbReference type="Proteomes" id="UP000030671">
    <property type="component" value="Unassembled WGS sequence"/>
</dbReference>
<feature type="domain" description="C2H2-type" evidence="1">
    <location>
        <begin position="274"/>
        <end position="299"/>
    </location>
</feature>
<dbReference type="GeneID" id="20669912"/>
<accession>W4KG95</accession>
<evidence type="ECO:0000259" key="1">
    <source>
        <dbReference type="SMART" id="SM00355"/>
    </source>
</evidence>
<dbReference type="OrthoDB" id="3437960at2759"/>
<name>W4KG95_HETIT</name>
<gene>
    <name evidence="2" type="ORF">HETIRDRAFT_311941</name>
</gene>